<comment type="caution">
    <text evidence="3">The sequence shown here is derived from an EMBL/GenBank/DDBJ whole genome shotgun (WGS) entry which is preliminary data.</text>
</comment>
<evidence type="ECO:0000256" key="1">
    <source>
        <dbReference type="SAM" id="Phobius"/>
    </source>
</evidence>
<gene>
    <name evidence="3" type="ORF">ACFP7A_12505</name>
</gene>
<dbReference type="Pfam" id="PF01882">
    <property type="entry name" value="DUF58"/>
    <property type="match status" value="1"/>
</dbReference>
<dbReference type="InterPro" id="IPR002881">
    <property type="entry name" value="DUF58"/>
</dbReference>
<dbReference type="RefSeq" id="WP_253077170.1">
    <property type="nucleotide sequence ID" value="NZ_JAMXWN010000016.1"/>
</dbReference>
<feature type="transmembrane region" description="Helical" evidence="1">
    <location>
        <begin position="38"/>
        <end position="61"/>
    </location>
</feature>
<proteinExistence type="predicted"/>
<accession>A0ABW1WH62</accession>
<sequence>MIGTVVTKWMQGTAGRFVLLFSVGALLFLFALSQGGFLGWFLFSLFLPIVFYVALLLLYPFQSVQVERSIKKSHYFSGDTIHTEIKLKRRWLLPFFLVTVHEDTKHPFVLSNEKSDGLLVWFGREATFTLMLTHVQRGKCVFTGVVLNVSDPFGFFEKTVRLPCTSTVYVYPQLHYLSLSALSLRQQGLYQTAQETDRSGFSGVRTYRPNDRPSWLDWKSTARTNVLVTKQFETERELLASVALVCSDQDSDQLFDDAVSCTASLVKALIGQGVTVLLTYRIEGKPLLLHATARQALTSAFRALAELTKEQALTIEDVVMSGNKRKMGYAVSTDSKLAASMKQFANISRQHQTMFFLTENTGHTKMKHMNTAWFTLNVLPRVEQSREKAGE</sequence>
<dbReference type="PANTHER" id="PTHR34351:SF2">
    <property type="entry name" value="DUF58 DOMAIN-CONTAINING PROTEIN"/>
    <property type="match status" value="1"/>
</dbReference>
<keyword evidence="1" id="KW-0812">Transmembrane</keyword>
<dbReference type="Proteomes" id="UP001596267">
    <property type="component" value="Unassembled WGS sequence"/>
</dbReference>
<evidence type="ECO:0000259" key="2">
    <source>
        <dbReference type="Pfam" id="PF01882"/>
    </source>
</evidence>
<reference evidence="4" key="1">
    <citation type="journal article" date="2019" name="Int. J. Syst. Evol. Microbiol.">
        <title>The Global Catalogue of Microorganisms (GCM) 10K type strain sequencing project: providing services to taxonomists for standard genome sequencing and annotation.</title>
        <authorList>
            <consortium name="The Broad Institute Genomics Platform"/>
            <consortium name="The Broad Institute Genome Sequencing Center for Infectious Disease"/>
            <person name="Wu L."/>
            <person name="Ma J."/>
        </authorList>
    </citation>
    <scope>NUCLEOTIDE SEQUENCE [LARGE SCALE GENOMIC DNA]</scope>
    <source>
        <strain evidence="4">CCUG 42001</strain>
    </source>
</reference>
<keyword evidence="4" id="KW-1185">Reference proteome</keyword>
<feature type="domain" description="DUF58" evidence="2">
    <location>
        <begin position="204"/>
        <end position="273"/>
    </location>
</feature>
<evidence type="ECO:0000313" key="4">
    <source>
        <dbReference type="Proteomes" id="UP001596267"/>
    </source>
</evidence>
<name>A0ABW1WH62_9BACL</name>
<keyword evidence="1" id="KW-1133">Transmembrane helix</keyword>
<keyword evidence="1" id="KW-0472">Membrane</keyword>
<feature type="transmembrane region" description="Helical" evidence="1">
    <location>
        <begin position="12"/>
        <end position="32"/>
    </location>
</feature>
<dbReference type="PANTHER" id="PTHR34351">
    <property type="entry name" value="SLR1927 PROTEIN-RELATED"/>
    <property type="match status" value="1"/>
</dbReference>
<organism evidence="3 4">
    <name type="scientific">Sporolactobacillus kofuensis</name>
    <dbReference type="NCBI Taxonomy" id="269672"/>
    <lineage>
        <taxon>Bacteria</taxon>
        <taxon>Bacillati</taxon>
        <taxon>Bacillota</taxon>
        <taxon>Bacilli</taxon>
        <taxon>Bacillales</taxon>
        <taxon>Sporolactobacillaceae</taxon>
        <taxon>Sporolactobacillus</taxon>
    </lineage>
</organism>
<protein>
    <submittedName>
        <fullName evidence="3">DUF58 domain-containing protein</fullName>
    </submittedName>
</protein>
<evidence type="ECO:0000313" key="3">
    <source>
        <dbReference type="EMBL" id="MFC6387420.1"/>
    </source>
</evidence>
<dbReference type="EMBL" id="JBHSTQ010000014">
    <property type="protein sequence ID" value="MFC6387420.1"/>
    <property type="molecule type" value="Genomic_DNA"/>
</dbReference>